<evidence type="ECO:0000313" key="17">
    <source>
        <dbReference type="EMBL" id="MBB6429578.1"/>
    </source>
</evidence>
<accession>A0A7X0H5B9</accession>
<dbReference type="Pfam" id="PF02887">
    <property type="entry name" value="PK_C"/>
    <property type="match status" value="1"/>
</dbReference>
<dbReference type="EC" id="2.7.1.40" evidence="4 13"/>
<dbReference type="Gene3D" id="3.40.1380.20">
    <property type="entry name" value="Pyruvate kinase, C-terminal domain"/>
    <property type="match status" value="1"/>
</dbReference>
<evidence type="ECO:0000256" key="1">
    <source>
        <dbReference type="ARBA" id="ARBA00001958"/>
    </source>
</evidence>
<keyword evidence="7" id="KW-0547">Nucleotide-binding</keyword>
<dbReference type="PANTHER" id="PTHR11817">
    <property type="entry name" value="PYRUVATE KINASE"/>
    <property type="match status" value="1"/>
</dbReference>
<dbReference type="InterPro" id="IPR015793">
    <property type="entry name" value="Pyrv_Knase_brl"/>
</dbReference>
<dbReference type="SUPFAM" id="SSF50800">
    <property type="entry name" value="PK beta-barrel domain-like"/>
    <property type="match status" value="1"/>
</dbReference>
<comment type="pathway">
    <text evidence="2 14">Carbohydrate degradation; glycolysis; pyruvate from D-glyceraldehyde 3-phosphate: step 5/5.</text>
</comment>
<feature type="domain" description="Pyruvate kinase barrel" evidence="15">
    <location>
        <begin position="11"/>
        <end position="357"/>
    </location>
</feature>
<dbReference type="SUPFAM" id="SSF52935">
    <property type="entry name" value="PK C-terminal domain-like"/>
    <property type="match status" value="1"/>
</dbReference>
<feature type="domain" description="Pyruvate kinase C-terminal" evidence="16">
    <location>
        <begin position="394"/>
        <end position="506"/>
    </location>
</feature>
<dbReference type="Gene3D" id="2.40.33.10">
    <property type="entry name" value="PK beta-barrel domain-like"/>
    <property type="match status" value="1"/>
</dbReference>
<reference evidence="17 18" key="1">
    <citation type="submission" date="2020-08" db="EMBL/GenBank/DDBJ databases">
        <title>Genomic Encyclopedia of Type Strains, Phase IV (KMG-IV): sequencing the most valuable type-strain genomes for metagenomic binning, comparative biology and taxonomic classification.</title>
        <authorList>
            <person name="Goeker M."/>
        </authorList>
    </citation>
    <scope>NUCLEOTIDE SEQUENCE [LARGE SCALE GENOMIC DNA]</scope>
    <source>
        <strain evidence="17 18">DSM 103725</strain>
    </source>
</reference>
<protein>
    <recommendedName>
        <fullName evidence="4 13">Pyruvate kinase</fullName>
        <ecNumber evidence="4 13">2.7.1.40</ecNumber>
    </recommendedName>
</protein>
<dbReference type="GO" id="GO:0016301">
    <property type="term" value="F:kinase activity"/>
    <property type="evidence" value="ECO:0007669"/>
    <property type="project" value="UniProtKB-KW"/>
</dbReference>
<evidence type="ECO:0000259" key="15">
    <source>
        <dbReference type="Pfam" id="PF00224"/>
    </source>
</evidence>
<dbReference type="NCBIfam" id="NF004491">
    <property type="entry name" value="PRK05826.1"/>
    <property type="match status" value="1"/>
</dbReference>
<dbReference type="UniPathway" id="UPA00109">
    <property type="reaction ID" value="UER00188"/>
</dbReference>
<dbReference type="InterPro" id="IPR015795">
    <property type="entry name" value="Pyrv_Knase_C"/>
</dbReference>
<dbReference type="RefSeq" id="WP_184677151.1">
    <property type="nucleotide sequence ID" value="NZ_JACHGY010000001.1"/>
</dbReference>
<keyword evidence="9" id="KW-0067">ATP-binding</keyword>
<dbReference type="InterPro" id="IPR036918">
    <property type="entry name" value="Pyrv_Knase_C_sf"/>
</dbReference>
<dbReference type="Pfam" id="PF00224">
    <property type="entry name" value="PK"/>
    <property type="match status" value="1"/>
</dbReference>
<dbReference type="Gene3D" id="3.20.20.60">
    <property type="entry name" value="Phosphoenolpyruvate-binding domains"/>
    <property type="match status" value="1"/>
</dbReference>
<dbReference type="InterPro" id="IPR011037">
    <property type="entry name" value="Pyrv_Knase-like_insert_dom_sf"/>
</dbReference>
<evidence type="ECO:0000256" key="7">
    <source>
        <dbReference type="ARBA" id="ARBA00022741"/>
    </source>
</evidence>
<keyword evidence="6" id="KW-0479">Metal-binding</keyword>
<evidence type="ECO:0000313" key="18">
    <source>
        <dbReference type="Proteomes" id="UP000541810"/>
    </source>
</evidence>
<keyword evidence="5 14" id="KW-0808">Transferase</keyword>
<comment type="cofactor">
    <cofactor evidence="1">
        <name>K(+)</name>
        <dbReference type="ChEBI" id="CHEBI:29103"/>
    </cofactor>
</comment>
<evidence type="ECO:0000256" key="9">
    <source>
        <dbReference type="ARBA" id="ARBA00022840"/>
    </source>
</evidence>
<dbReference type="InterPro" id="IPR015806">
    <property type="entry name" value="Pyrv_Knase_insert_dom_sf"/>
</dbReference>
<comment type="caution">
    <text evidence="17">The sequence shown here is derived from an EMBL/GenBank/DDBJ whole genome shotgun (WGS) entry which is preliminary data.</text>
</comment>
<keyword evidence="10 14" id="KW-0460">Magnesium</keyword>
<evidence type="ECO:0000256" key="4">
    <source>
        <dbReference type="ARBA" id="ARBA00012142"/>
    </source>
</evidence>
<dbReference type="InterPro" id="IPR040442">
    <property type="entry name" value="Pyrv_kinase-like_dom_sf"/>
</dbReference>
<evidence type="ECO:0000256" key="3">
    <source>
        <dbReference type="ARBA" id="ARBA00008663"/>
    </source>
</evidence>
<dbReference type="EMBL" id="JACHGY010000001">
    <property type="protein sequence ID" value="MBB6429578.1"/>
    <property type="molecule type" value="Genomic_DNA"/>
</dbReference>
<comment type="similarity">
    <text evidence="3 14">Belongs to the pyruvate kinase family.</text>
</comment>
<dbReference type="GO" id="GO:0030955">
    <property type="term" value="F:potassium ion binding"/>
    <property type="evidence" value="ECO:0007669"/>
    <property type="project" value="UniProtKB-UniRule"/>
</dbReference>
<dbReference type="GO" id="GO:0005524">
    <property type="term" value="F:ATP binding"/>
    <property type="evidence" value="ECO:0007669"/>
    <property type="project" value="UniProtKB-KW"/>
</dbReference>
<evidence type="ECO:0000256" key="14">
    <source>
        <dbReference type="RuleBase" id="RU000504"/>
    </source>
</evidence>
<evidence type="ECO:0000256" key="11">
    <source>
        <dbReference type="ARBA" id="ARBA00023152"/>
    </source>
</evidence>
<proteinExistence type="inferred from homology"/>
<evidence type="ECO:0000259" key="16">
    <source>
        <dbReference type="Pfam" id="PF02887"/>
    </source>
</evidence>
<evidence type="ECO:0000256" key="10">
    <source>
        <dbReference type="ARBA" id="ARBA00022842"/>
    </source>
</evidence>
<dbReference type="PRINTS" id="PR01050">
    <property type="entry name" value="PYRUVTKNASE"/>
</dbReference>
<dbReference type="PROSITE" id="PS00110">
    <property type="entry name" value="PYRUVATE_KINASE"/>
    <property type="match status" value="1"/>
</dbReference>
<dbReference type="InterPro" id="IPR018209">
    <property type="entry name" value="Pyrv_Knase_AS"/>
</dbReference>
<keyword evidence="11 14" id="KW-0324">Glycolysis</keyword>
<keyword evidence="18" id="KW-1185">Reference proteome</keyword>
<dbReference type="Proteomes" id="UP000541810">
    <property type="component" value="Unassembled WGS sequence"/>
</dbReference>
<evidence type="ECO:0000256" key="6">
    <source>
        <dbReference type="ARBA" id="ARBA00022723"/>
    </source>
</evidence>
<gene>
    <name evidence="17" type="ORF">HNQ40_001384</name>
</gene>
<name>A0A7X0H5B9_9BACT</name>
<dbReference type="InterPro" id="IPR001697">
    <property type="entry name" value="Pyr_Knase"/>
</dbReference>
<sequence>MADAHSPLLLTKILATVGPASQDVGTLVRMIQEGARAFRVNFSHGDFPDFEKSVQLIRQASAESGVPVGILGDLSGPKIRVTTVENGKLELAVGDHVEFTQRDVMATRHPDTGVVTVGTTYPEMVDDVDPGQRLLVNDGAIRMLVTDKVTADDPPLANRRPDDPRLICRVTEGGTLSNKKGVNLPDTHVSAPALTDWDEECAAWAVENDIDFLALSFVRKAEDVIQLNDLLLKLGRDNRGLRSHSRLPIVSKIEKPQAIDELDAILDETDAVMVARGDLGVEMDLAQVPVIQKQIIDQAHAHGKPVIVATQMLESMIQSFTPTRAEVSDVANAILDGTDAIMLSGETAVGAHPVQAIHTMARTAQITEEYDAHRRAGTTKPPAKLRESKYRTAALAHGVSTIVNDLEPAFVVMWSELGGGARYLSQNRLRKPVITISSNESSLRQMALLFGVHPVHMKRPADTAEFLESVDTLLTENHWANPGDAVVIVKGEPLGTPGVTNMIRIHYVGDVCRITWHTKDD</sequence>
<dbReference type="GO" id="GO:0000287">
    <property type="term" value="F:magnesium ion binding"/>
    <property type="evidence" value="ECO:0007669"/>
    <property type="project" value="UniProtKB-UniRule"/>
</dbReference>
<evidence type="ECO:0000256" key="5">
    <source>
        <dbReference type="ARBA" id="ARBA00022679"/>
    </source>
</evidence>
<dbReference type="NCBIfam" id="NF004978">
    <property type="entry name" value="PRK06354.1"/>
    <property type="match status" value="1"/>
</dbReference>
<dbReference type="SUPFAM" id="SSF51621">
    <property type="entry name" value="Phosphoenolpyruvate/pyruvate domain"/>
    <property type="match status" value="1"/>
</dbReference>
<evidence type="ECO:0000256" key="8">
    <source>
        <dbReference type="ARBA" id="ARBA00022777"/>
    </source>
</evidence>
<evidence type="ECO:0000256" key="2">
    <source>
        <dbReference type="ARBA" id="ARBA00004997"/>
    </source>
</evidence>
<keyword evidence="8 14" id="KW-0418">Kinase</keyword>
<dbReference type="NCBIfam" id="TIGR01064">
    <property type="entry name" value="pyruv_kin"/>
    <property type="match status" value="1"/>
</dbReference>
<evidence type="ECO:0000256" key="13">
    <source>
        <dbReference type="NCBIfam" id="TIGR01064"/>
    </source>
</evidence>
<dbReference type="InterPro" id="IPR015813">
    <property type="entry name" value="Pyrv/PenolPyrv_kinase-like_dom"/>
</dbReference>
<dbReference type="FunFam" id="2.40.33.10:FF:000001">
    <property type="entry name" value="Pyruvate kinase"/>
    <property type="match status" value="1"/>
</dbReference>
<evidence type="ECO:0000256" key="12">
    <source>
        <dbReference type="ARBA" id="ARBA00023317"/>
    </source>
</evidence>
<dbReference type="AlphaFoldDB" id="A0A7X0H5B9"/>
<comment type="catalytic activity">
    <reaction evidence="14">
        <text>pyruvate + ATP = phosphoenolpyruvate + ADP + H(+)</text>
        <dbReference type="Rhea" id="RHEA:18157"/>
        <dbReference type="ChEBI" id="CHEBI:15361"/>
        <dbReference type="ChEBI" id="CHEBI:15378"/>
        <dbReference type="ChEBI" id="CHEBI:30616"/>
        <dbReference type="ChEBI" id="CHEBI:58702"/>
        <dbReference type="ChEBI" id="CHEBI:456216"/>
        <dbReference type="EC" id="2.7.1.40"/>
    </reaction>
</comment>
<dbReference type="GO" id="GO:0004743">
    <property type="term" value="F:pyruvate kinase activity"/>
    <property type="evidence" value="ECO:0007669"/>
    <property type="project" value="UniProtKB-UniRule"/>
</dbReference>
<organism evidence="17 18">
    <name type="scientific">Algisphaera agarilytica</name>
    <dbReference type="NCBI Taxonomy" id="1385975"/>
    <lineage>
        <taxon>Bacteria</taxon>
        <taxon>Pseudomonadati</taxon>
        <taxon>Planctomycetota</taxon>
        <taxon>Phycisphaerae</taxon>
        <taxon>Phycisphaerales</taxon>
        <taxon>Phycisphaeraceae</taxon>
        <taxon>Algisphaera</taxon>
    </lineage>
</organism>
<keyword evidence="12 17" id="KW-0670">Pyruvate</keyword>